<sequence length="245" mass="27156">MCMTIERFRAGEASNQFFECSPFNEDEIRAYGVNGNNVGIWNLRTCPDDEDFDETQQRCVERRTYRRQQANCILNPTSIGCRPNCQGKTIAFSNQNPIQGDLCNWRMANLQADPFSEASFLQCVPQSQNEPCGRWTQMACAPGTTFALPNQICISLTINQGDAIGCPPQSNPVCACAQQQPGVNRCPGQSRCMENFGICCQQQLGNTMPMPNFGPPVVVLNQELGEFHNNSVNGIFASFAKFLEG</sequence>
<evidence type="ECO:0000313" key="1">
    <source>
        <dbReference type="EMBL" id="VDN50517.1"/>
    </source>
</evidence>
<reference evidence="1 3" key="2">
    <citation type="submission" date="2018-11" db="EMBL/GenBank/DDBJ databases">
        <authorList>
            <consortium name="Pathogen Informatics"/>
        </authorList>
    </citation>
    <scope>NUCLEOTIDE SEQUENCE [LARGE SCALE GENOMIC DNA]</scope>
</reference>
<evidence type="ECO:0000313" key="3">
    <source>
        <dbReference type="Proteomes" id="UP000274756"/>
    </source>
</evidence>
<dbReference type="OrthoDB" id="5912424at2759"/>
<dbReference type="AlphaFoldDB" id="A0A0N4UC86"/>
<dbReference type="STRING" id="318479.A0A0N4UC86"/>
<name>A0A0N4UC86_DRAME</name>
<protein>
    <submittedName>
        <fullName evidence="4">Chitin-binding type-2 domain-containing protein</fullName>
    </submittedName>
</protein>
<dbReference type="WBParaSite" id="DME_0000486901-mRNA-1">
    <property type="protein sequence ID" value="DME_0000486901-mRNA-1"/>
    <property type="gene ID" value="DME_0000486901"/>
</dbReference>
<keyword evidence="3" id="KW-1185">Reference proteome</keyword>
<dbReference type="EMBL" id="UYYG01000004">
    <property type="protein sequence ID" value="VDN50517.1"/>
    <property type="molecule type" value="Genomic_DNA"/>
</dbReference>
<reference evidence="4" key="1">
    <citation type="submission" date="2017-02" db="UniProtKB">
        <authorList>
            <consortium name="WormBaseParasite"/>
        </authorList>
    </citation>
    <scope>IDENTIFICATION</scope>
</reference>
<organism evidence="2 4">
    <name type="scientific">Dracunculus medinensis</name>
    <name type="common">Guinea worm</name>
    <dbReference type="NCBI Taxonomy" id="318479"/>
    <lineage>
        <taxon>Eukaryota</taxon>
        <taxon>Metazoa</taxon>
        <taxon>Ecdysozoa</taxon>
        <taxon>Nematoda</taxon>
        <taxon>Chromadorea</taxon>
        <taxon>Rhabditida</taxon>
        <taxon>Spirurina</taxon>
        <taxon>Dracunculoidea</taxon>
        <taxon>Dracunculidae</taxon>
        <taxon>Dracunculus</taxon>
    </lineage>
</organism>
<dbReference type="Proteomes" id="UP000038040">
    <property type="component" value="Unplaced"/>
</dbReference>
<evidence type="ECO:0000313" key="4">
    <source>
        <dbReference type="WBParaSite" id="DME_0000486901-mRNA-1"/>
    </source>
</evidence>
<accession>A0A0N4UC86</accession>
<gene>
    <name evidence="1" type="ORF">DME_LOCUS490</name>
</gene>
<evidence type="ECO:0000313" key="2">
    <source>
        <dbReference type="Proteomes" id="UP000038040"/>
    </source>
</evidence>
<dbReference type="Proteomes" id="UP000274756">
    <property type="component" value="Unassembled WGS sequence"/>
</dbReference>
<proteinExistence type="predicted"/>